<dbReference type="InterPro" id="IPR023393">
    <property type="entry name" value="START-like_dom_sf"/>
</dbReference>
<organism evidence="1 2">
    <name type="scientific">Streptomyces nymphaeiformis</name>
    <dbReference type="NCBI Taxonomy" id="2663842"/>
    <lineage>
        <taxon>Bacteria</taxon>
        <taxon>Bacillati</taxon>
        <taxon>Actinomycetota</taxon>
        <taxon>Actinomycetes</taxon>
        <taxon>Kitasatosporales</taxon>
        <taxon>Streptomycetaceae</taxon>
        <taxon>Streptomyces</taxon>
    </lineage>
</organism>
<dbReference type="Pfam" id="PF10604">
    <property type="entry name" value="Polyketide_cyc2"/>
    <property type="match status" value="1"/>
</dbReference>
<gene>
    <name evidence="1" type="ORF">GGE06_007464</name>
</gene>
<dbReference type="AlphaFoldDB" id="A0A7W7U7M3"/>
<dbReference type="Gene3D" id="3.30.530.20">
    <property type="match status" value="1"/>
</dbReference>
<dbReference type="SUPFAM" id="SSF55961">
    <property type="entry name" value="Bet v1-like"/>
    <property type="match status" value="1"/>
</dbReference>
<reference evidence="1 2" key="1">
    <citation type="submission" date="2020-08" db="EMBL/GenBank/DDBJ databases">
        <title>Genomic Encyclopedia of Type Strains, Phase III (KMG-III): the genomes of soil and plant-associated and newly described type strains.</title>
        <authorList>
            <person name="Whitman W."/>
        </authorList>
    </citation>
    <scope>NUCLEOTIDE SEQUENCE [LARGE SCALE GENOMIC DNA]</scope>
    <source>
        <strain evidence="1 2">SFB5A</strain>
    </source>
</reference>
<name>A0A7W7U7M3_9ACTN</name>
<accession>A0A7W7U7M3</accession>
<dbReference type="Proteomes" id="UP000582643">
    <property type="component" value="Unassembled WGS sequence"/>
</dbReference>
<proteinExistence type="predicted"/>
<dbReference type="EMBL" id="JACHJY010000013">
    <property type="protein sequence ID" value="MBB4986496.1"/>
    <property type="molecule type" value="Genomic_DNA"/>
</dbReference>
<sequence>MNVTDKESRHVSISIDRSVADVYAYASDPVNLPAWAHGLGKTIEKVGDEWVADSSPLGRVTVRFVPRNDLGVLDHDVTLPSGQTFHNPVRVIATETGSEVVFTLLRRPEMSDAEFERDADTVAADLARLKGLLESA</sequence>
<evidence type="ECO:0000313" key="1">
    <source>
        <dbReference type="EMBL" id="MBB4986496.1"/>
    </source>
</evidence>
<dbReference type="InterPro" id="IPR019587">
    <property type="entry name" value="Polyketide_cyclase/dehydratase"/>
</dbReference>
<evidence type="ECO:0000313" key="2">
    <source>
        <dbReference type="Proteomes" id="UP000582643"/>
    </source>
</evidence>
<protein>
    <submittedName>
        <fullName evidence="1">Uncharacterized protein YndB with AHSA1/START domain</fullName>
    </submittedName>
</protein>
<keyword evidence="2" id="KW-1185">Reference proteome</keyword>
<comment type="caution">
    <text evidence="1">The sequence shown here is derived from an EMBL/GenBank/DDBJ whole genome shotgun (WGS) entry which is preliminary data.</text>
</comment>
<dbReference type="RefSeq" id="WP_116163487.1">
    <property type="nucleotide sequence ID" value="NZ_JACHJY010000013.1"/>
</dbReference>